<dbReference type="Pfam" id="PF01399">
    <property type="entry name" value="PCI"/>
    <property type="match status" value="1"/>
</dbReference>
<name>A0A7J7KSN1_BUGNE</name>
<dbReference type="SMART" id="SM00088">
    <property type="entry name" value="PINT"/>
    <property type="match status" value="1"/>
</dbReference>
<evidence type="ECO:0000259" key="5">
    <source>
        <dbReference type="PROSITE" id="PS50250"/>
    </source>
</evidence>
<dbReference type="Proteomes" id="UP000593567">
    <property type="component" value="Unassembled WGS sequence"/>
</dbReference>
<dbReference type="GO" id="GO:0043161">
    <property type="term" value="P:proteasome-mediated ubiquitin-dependent protein catabolic process"/>
    <property type="evidence" value="ECO:0007669"/>
    <property type="project" value="TreeGrafter"/>
</dbReference>
<evidence type="ECO:0000256" key="3">
    <source>
        <dbReference type="ARBA" id="ARBA00022942"/>
    </source>
</evidence>
<organism evidence="6 7">
    <name type="scientific">Bugula neritina</name>
    <name type="common">Brown bryozoan</name>
    <name type="synonym">Sertularia neritina</name>
    <dbReference type="NCBI Taxonomy" id="10212"/>
    <lineage>
        <taxon>Eukaryota</taxon>
        <taxon>Metazoa</taxon>
        <taxon>Spiralia</taxon>
        <taxon>Lophotrochozoa</taxon>
        <taxon>Bryozoa</taxon>
        <taxon>Gymnolaemata</taxon>
        <taxon>Cheilostomatida</taxon>
        <taxon>Flustrina</taxon>
        <taxon>Buguloidea</taxon>
        <taxon>Bugulidae</taxon>
        <taxon>Bugula</taxon>
    </lineage>
</organism>
<sequence>MPAENLAEEGLLKNPDLQLSQWKFVLGTEKYKNDPQIKNQLMSAVTKDNMAPFYEELCRDLGWPVDTALLATMKEANAKTLASFEESIKDAEENLGETEVRDLLIKKAEHYSRIGDKEACLSAFRKAEEKIHTIGCKLDTVFHLIRVGLFYMDQDLTSRNIDRAQTLIDEGGDWDRRNRLKVYKAVYSMANRKFKEAAEYCLDAVATFTSYELMDYSDFIIYTVVRGAEILEVLHDQPSTKEYLMSLYDCRYAEFFKSLAGIEQKLQYDRYLHEHYRYYVREMRVLAYTQLLQSYQSLTLNYMAKAFGVTVSFIDQELARFIAAGRLHAKIDKVGGIVETNRPDSKNYQYQAVIKQGDILLNRIQKLSRVINI</sequence>
<evidence type="ECO:0000313" key="7">
    <source>
        <dbReference type="Proteomes" id="UP000593567"/>
    </source>
</evidence>
<evidence type="ECO:0000256" key="2">
    <source>
        <dbReference type="ARBA" id="ARBA00014932"/>
    </source>
</evidence>
<gene>
    <name evidence="6" type="ORF">EB796_000488</name>
</gene>
<dbReference type="EMBL" id="VXIV02000068">
    <property type="protein sequence ID" value="KAF6041216.1"/>
    <property type="molecule type" value="Genomic_DNA"/>
</dbReference>
<dbReference type="SUPFAM" id="SSF46785">
    <property type="entry name" value="Winged helix' DNA-binding domain"/>
    <property type="match status" value="1"/>
</dbReference>
<dbReference type="InterPro" id="IPR036390">
    <property type="entry name" value="WH_DNA-bd_sf"/>
</dbReference>
<dbReference type="InterPro" id="IPR019585">
    <property type="entry name" value="Rpn7/CSN1"/>
</dbReference>
<dbReference type="Gene3D" id="1.25.40.570">
    <property type="match status" value="1"/>
</dbReference>
<feature type="coiled-coil region" evidence="4">
    <location>
        <begin position="74"/>
        <end position="101"/>
    </location>
</feature>
<dbReference type="Pfam" id="PF21154">
    <property type="entry name" value="RPN7_PSMD6_C"/>
    <property type="match status" value="1"/>
</dbReference>
<dbReference type="AlphaFoldDB" id="A0A7J7KSN1"/>
<feature type="domain" description="PCI" evidence="5">
    <location>
        <begin position="178"/>
        <end position="345"/>
    </location>
</feature>
<evidence type="ECO:0000256" key="4">
    <source>
        <dbReference type="SAM" id="Coils"/>
    </source>
</evidence>
<keyword evidence="3" id="KW-0647">Proteasome</keyword>
<dbReference type="InterPro" id="IPR045135">
    <property type="entry name" value="Rpn7_N"/>
</dbReference>
<protein>
    <recommendedName>
        <fullName evidence="2">26S proteasome non-ATPase regulatory subunit 6</fullName>
    </recommendedName>
</protein>
<dbReference type="GO" id="GO:0005838">
    <property type="term" value="C:proteasome regulatory particle"/>
    <property type="evidence" value="ECO:0007669"/>
    <property type="project" value="TreeGrafter"/>
</dbReference>
<dbReference type="PANTHER" id="PTHR14145:SF1">
    <property type="entry name" value="26S PROTEASOME NON-ATPASE REGULATORY SUBUNIT 6"/>
    <property type="match status" value="1"/>
</dbReference>
<dbReference type="InterPro" id="IPR049549">
    <property type="entry name" value="RPN7_PSMD6_C"/>
</dbReference>
<reference evidence="6" key="1">
    <citation type="submission" date="2020-06" db="EMBL/GenBank/DDBJ databases">
        <title>Draft genome of Bugula neritina, a colonial animal packing powerful symbionts and potential medicines.</title>
        <authorList>
            <person name="Rayko M."/>
        </authorList>
    </citation>
    <scope>NUCLEOTIDE SEQUENCE [LARGE SCALE GENOMIC DNA]</scope>
    <source>
        <strain evidence="6">Kwan_BN1</strain>
    </source>
</reference>
<evidence type="ECO:0000313" key="6">
    <source>
        <dbReference type="EMBL" id="KAF6041216.1"/>
    </source>
</evidence>
<evidence type="ECO:0000256" key="1">
    <source>
        <dbReference type="ARBA" id="ARBA00005717"/>
    </source>
</evidence>
<keyword evidence="7" id="KW-1185">Reference proteome</keyword>
<dbReference type="InterPro" id="IPR000717">
    <property type="entry name" value="PCI_dom"/>
</dbReference>
<keyword evidence="4" id="KW-0175">Coiled coil</keyword>
<proteinExistence type="inferred from homology"/>
<comment type="similarity">
    <text evidence="1">Belongs to the proteasome subunit S10 family.</text>
</comment>
<comment type="caution">
    <text evidence="6">The sequence shown here is derived from an EMBL/GenBank/DDBJ whole genome shotgun (WGS) entry which is preliminary data.</text>
</comment>
<dbReference type="Pfam" id="PF10602">
    <property type="entry name" value="RPN7"/>
    <property type="match status" value="1"/>
</dbReference>
<dbReference type="OrthoDB" id="1452at2759"/>
<dbReference type="PANTHER" id="PTHR14145">
    <property type="entry name" value="26S PROTESOME SUBUNIT 6"/>
    <property type="match status" value="1"/>
</dbReference>
<dbReference type="PROSITE" id="PS50250">
    <property type="entry name" value="PCI"/>
    <property type="match status" value="1"/>
</dbReference>
<accession>A0A7J7KSN1</accession>